<dbReference type="InParanoid" id="A0A1V8SLX0"/>
<comment type="caution">
    <text evidence="1">The sequence shown here is derived from an EMBL/GenBank/DDBJ whole genome shotgun (WGS) entry which is preliminary data.</text>
</comment>
<evidence type="ECO:0000313" key="2">
    <source>
        <dbReference type="Proteomes" id="UP000192596"/>
    </source>
</evidence>
<dbReference type="AlphaFoldDB" id="A0A1V8SLX0"/>
<proteinExistence type="predicted"/>
<gene>
    <name evidence="1" type="ORF">B0A48_13944</name>
</gene>
<name>A0A1V8SLX0_9PEZI</name>
<dbReference type="EMBL" id="NAJO01000036">
    <property type="protein sequence ID" value="OQO00157.1"/>
    <property type="molecule type" value="Genomic_DNA"/>
</dbReference>
<accession>A0A1V8SLX0</accession>
<keyword evidence="2" id="KW-1185">Reference proteome</keyword>
<reference evidence="2" key="1">
    <citation type="submission" date="2017-03" db="EMBL/GenBank/DDBJ databases">
        <title>Genomes of endolithic fungi from Antarctica.</title>
        <authorList>
            <person name="Coleine C."/>
            <person name="Masonjones S."/>
            <person name="Stajich J.E."/>
        </authorList>
    </citation>
    <scope>NUCLEOTIDE SEQUENCE [LARGE SCALE GENOMIC DNA]</scope>
    <source>
        <strain evidence="2">CCFEE 5527</strain>
    </source>
</reference>
<dbReference type="Proteomes" id="UP000192596">
    <property type="component" value="Unassembled WGS sequence"/>
</dbReference>
<protein>
    <submittedName>
        <fullName evidence="1">Uncharacterized protein</fullName>
    </submittedName>
</protein>
<evidence type="ECO:0000313" key="1">
    <source>
        <dbReference type="EMBL" id="OQO00157.1"/>
    </source>
</evidence>
<sequence length="504" mass="56036">MPPTKPLKYALLSGDDEGMSMLSQAIEELSSDDEFFPKKRPARAETPINTKPSAMVDLPSPVFTGTSKRKATIPAAAELSVDEATDSALITPPKSKKRRTANATKFEAKVPQTPTKAPSAVYSKAVKVVNAVAKTAASIQHGKNSSQVADKIINEEVGIDSAQLDATPLKTKVKSHRLQEYTETITKLTVTVQEQASTIAKLTNANAKSVEAEAKLVDSNSKLVKRTAELLAMETVVEAVQRERLLTQREAELQVNEKAAAEQLDKLAKEVWQRQQALRYWEVAIQARLTKLDNAATSQPEGTKTTVYETQNLDIYKTDRISQLPADDPLAKQLVLLWERKVAAVLGNKPLSRHVEIPEEVTNISWNNHPIVHCFVELDGIWQYLDKVAEVCTHLVRSKHPTLLFADQMRSFPVKDAELWLLGAENVLEKLAETFEATEIESKSERIPHGPSTLEGRRQRRFRALKRNEVLSILAVKGDSSKNYRLAKIQAESFAIQEGFDEVF</sequence>
<organism evidence="1 2">
    <name type="scientific">Cryoendolithus antarcticus</name>
    <dbReference type="NCBI Taxonomy" id="1507870"/>
    <lineage>
        <taxon>Eukaryota</taxon>
        <taxon>Fungi</taxon>
        <taxon>Dikarya</taxon>
        <taxon>Ascomycota</taxon>
        <taxon>Pezizomycotina</taxon>
        <taxon>Dothideomycetes</taxon>
        <taxon>Dothideomycetidae</taxon>
        <taxon>Cladosporiales</taxon>
        <taxon>Cladosporiaceae</taxon>
        <taxon>Cryoendolithus</taxon>
    </lineage>
</organism>